<sequence length="372" mass="39908">MTVVVEVAEPLRGSPARFYSASSEVPAEVLRVLADLSLPPEPGARAVGHAGRNENWTLTASDGRRLFVKRLIGSPAETAERFGRATAFAAFTDAVPPRRWRAPALLGADAEARVLVYEQLPDAASATEWIEDLDVAFARRIGRAVGELHAAPADAVPPAARVRPESGAAQLSALSVEQYASSSGADLEAWALLQHDKALTRSLAALAERSQAAPQRPGHCDLRLDQILRIGDGIHLVDWEEFRLADPALDVGSLVGEWLYRAAGAMFADAGAERGDSAEAHDELVRRGTRELEVVRPLIMAFWTGYRQEGAPDAGLAERATAYAGWHLFDRMLAKARFSALLGAQDRGIAGIGRTALINAPQFVATIGLEES</sequence>
<evidence type="ECO:0000313" key="2">
    <source>
        <dbReference type="EMBL" id="MBR7834306.1"/>
    </source>
</evidence>
<accession>A0A941ENH6</accession>
<organism evidence="2 3">
    <name type="scientific">Actinospica durhamensis</name>
    <dbReference type="NCBI Taxonomy" id="1508375"/>
    <lineage>
        <taxon>Bacteria</taxon>
        <taxon>Bacillati</taxon>
        <taxon>Actinomycetota</taxon>
        <taxon>Actinomycetes</taxon>
        <taxon>Catenulisporales</taxon>
        <taxon>Actinospicaceae</taxon>
        <taxon>Actinospica</taxon>
    </lineage>
</organism>
<dbReference type="Pfam" id="PF01636">
    <property type="entry name" value="APH"/>
    <property type="match status" value="1"/>
</dbReference>
<reference evidence="2" key="1">
    <citation type="submission" date="2021-04" db="EMBL/GenBank/DDBJ databases">
        <title>Genome based classification of Actinospica acidithermotolerans sp. nov., an actinobacterium isolated from an Indonesian hot spring.</title>
        <authorList>
            <person name="Kusuma A.B."/>
            <person name="Putra K.E."/>
            <person name="Nafisah S."/>
            <person name="Loh J."/>
            <person name="Nouioui I."/>
            <person name="Goodfellow M."/>
        </authorList>
    </citation>
    <scope>NUCLEOTIDE SEQUENCE</scope>
    <source>
        <strain evidence="2">CSCA 57</strain>
    </source>
</reference>
<proteinExistence type="predicted"/>
<comment type="caution">
    <text evidence="2">The sequence shown here is derived from an EMBL/GenBank/DDBJ whole genome shotgun (WGS) entry which is preliminary data.</text>
</comment>
<dbReference type="InterPro" id="IPR011009">
    <property type="entry name" value="Kinase-like_dom_sf"/>
</dbReference>
<dbReference type="Proteomes" id="UP000675781">
    <property type="component" value="Unassembled WGS sequence"/>
</dbReference>
<keyword evidence="3" id="KW-1185">Reference proteome</keyword>
<dbReference type="InterPro" id="IPR002575">
    <property type="entry name" value="Aminoglycoside_PTrfase"/>
</dbReference>
<dbReference type="NCBIfam" id="NF038156">
    <property type="entry name" value="lant_syn_V_LxmK"/>
    <property type="match status" value="1"/>
</dbReference>
<protein>
    <submittedName>
        <fullName evidence="2">Class IV lanthionine synthetase subunit LxmK</fullName>
    </submittedName>
</protein>
<dbReference type="RefSeq" id="WP_212528827.1">
    <property type="nucleotide sequence ID" value="NZ_JAGSOG010000054.1"/>
</dbReference>
<dbReference type="Gene3D" id="3.90.1200.10">
    <property type="match status" value="1"/>
</dbReference>
<dbReference type="EMBL" id="JAGSOG010000054">
    <property type="protein sequence ID" value="MBR7834306.1"/>
    <property type="molecule type" value="Genomic_DNA"/>
</dbReference>
<name>A0A941ENH6_9ACTN</name>
<evidence type="ECO:0000313" key="3">
    <source>
        <dbReference type="Proteomes" id="UP000675781"/>
    </source>
</evidence>
<dbReference type="AlphaFoldDB" id="A0A941ENH6"/>
<gene>
    <name evidence="2" type="primary">lxmK</name>
    <name evidence="2" type="ORF">KDL01_13605</name>
</gene>
<evidence type="ECO:0000259" key="1">
    <source>
        <dbReference type="Pfam" id="PF01636"/>
    </source>
</evidence>
<feature type="domain" description="Aminoglycoside phosphotransferase" evidence="1">
    <location>
        <begin position="47"/>
        <end position="276"/>
    </location>
</feature>
<dbReference type="SUPFAM" id="SSF56112">
    <property type="entry name" value="Protein kinase-like (PK-like)"/>
    <property type="match status" value="1"/>
</dbReference>